<dbReference type="SUPFAM" id="SSF116734">
    <property type="entry name" value="DNA methylase specificity domain"/>
    <property type="match status" value="2"/>
</dbReference>
<dbReference type="InterPro" id="IPR051212">
    <property type="entry name" value="Type-I_RE_S_subunit"/>
</dbReference>
<feature type="coiled-coil region" evidence="3">
    <location>
        <begin position="157"/>
        <end position="191"/>
    </location>
</feature>
<dbReference type="GO" id="GO:0003677">
    <property type="term" value="F:DNA binding"/>
    <property type="evidence" value="ECO:0007669"/>
    <property type="project" value="UniProtKB-KW"/>
</dbReference>
<dbReference type="Proteomes" id="UP000035963">
    <property type="component" value="Unassembled WGS sequence"/>
</dbReference>
<evidence type="ECO:0000256" key="1">
    <source>
        <dbReference type="ARBA" id="ARBA00022747"/>
    </source>
</evidence>
<keyword evidence="1" id="KW-0680">Restriction system</keyword>
<dbReference type="REBASE" id="124890">
    <property type="entry name" value="S.BspPML1ORF5770P"/>
</dbReference>
<evidence type="ECO:0008006" key="6">
    <source>
        <dbReference type="Google" id="ProtNLM"/>
    </source>
</evidence>
<keyword evidence="3" id="KW-0175">Coiled coil</keyword>
<accession>A0A0J1G4T2</accession>
<sequence length="427" mass="47610">MSTSWQVERLRSLAQVNPATRIPRKGQLDFFPMEALVEGGGLARGHSKDVSEAGGYSQFVNGDVLFAKVTPCFENRKCALADGLERGVGLATTEVSVFRPSRRILPEFLLYRLQAFDFQEFGVNAMRGVGGLKRVPDRMVGDFELRLPPLPEQRRIVAFIERELALFAERREAHERKKAVLAEAKQALREAIAFGRLRPGDARSPSEEPWHGEVPSHWGMDRLGNLFREAAELGYADLPVLSVSIHSGISDREMADEPGSRKVSRSEDRGIYKRVEPLDLVYNQMRAWQGGFGVASVEGLVSPAYVVARPRRRVVPAYVEHVLRSPSGIEEMRRRSRGIIDFRLRLYWDEFKDIRIPLPPIEEQSAIAADIDAKLDMVDRQIVLLEKSQEGLALQRNALIHEAVTGALAPAVMGRAVPTKPGAACAV</sequence>
<dbReference type="CDD" id="cd17260">
    <property type="entry name" value="RMtype1_S_EcoEI-TRD1-CR1_like"/>
    <property type="match status" value="1"/>
</dbReference>
<evidence type="ECO:0000256" key="3">
    <source>
        <dbReference type="SAM" id="Coils"/>
    </source>
</evidence>
<proteinExistence type="predicted"/>
<evidence type="ECO:0000256" key="2">
    <source>
        <dbReference type="ARBA" id="ARBA00023125"/>
    </source>
</evidence>
<keyword evidence="5" id="KW-1185">Reference proteome</keyword>
<name>A0A0J1G4T2_9BURK</name>
<gene>
    <name evidence="4" type="ORF">EOS_05775</name>
</gene>
<dbReference type="PANTHER" id="PTHR43140">
    <property type="entry name" value="TYPE-1 RESTRICTION ENZYME ECOKI SPECIFICITY PROTEIN"/>
    <property type="match status" value="1"/>
</dbReference>
<evidence type="ECO:0000313" key="5">
    <source>
        <dbReference type="Proteomes" id="UP000035963"/>
    </source>
</evidence>
<dbReference type="InterPro" id="IPR044946">
    <property type="entry name" value="Restrct_endonuc_typeI_TRD_sf"/>
</dbReference>
<evidence type="ECO:0000313" key="4">
    <source>
        <dbReference type="EMBL" id="KLU27193.1"/>
    </source>
</evidence>
<dbReference type="PANTHER" id="PTHR43140:SF1">
    <property type="entry name" value="TYPE I RESTRICTION ENZYME ECOKI SPECIFICITY SUBUNIT"/>
    <property type="match status" value="1"/>
</dbReference>
<dbReference type="EMBL" id="AEJF01000051">
    <property type="protein sequence ID" value="KLU27193.1"/>
    <property type="molecule type" value="Genomic_DNA"/>
</dbReference>
<reference evidence="4 5" key="1">
    <citation type="journal article" date="2015" name="Genome Announc.">
        <title>Draft Genome Sequence of Burkholderia sp. Strain PML1(12), an Ectomycorrhizosphere-Inhabiting Bacterium with Effective Mineral-Weathering Ability.</title>
        <authorList>
            <person name="Uroz S."/>
            <person name="Oger P."/>
        </authorList>
    </citation>
    <scope>NUCLEOTIDE SEQUENCE [LARGE SCALE GENOMIC DNA]</scope>
    <source>
        <strain evidence="5">PML1(12)</strain>
    </source>
</reference>
<keyword evidence="2" id="KW-0238">DNA-binding</keyword>
<organism evidence="4 5">
    <name type="scientific">Caballeronia mineralivorans PML1(12)</name>
    <dbReference type="NCBI Taxonomy" id="908627"/>
    <lineage>
        <taxon>Bacteria</taxon>
        <taxon>Pseudomonadati</taxon>
        <taxon>Pseudomonadota</taxon>
        <taxon>Betaproteobacteria</taxon>
        <taxon>Burkholderiales</taxon>
        <taxon>Burkholderiaceae</taxon>
        <taxon>Caballeronia</taxon>
    </lineage>
</organism>
<dbReference type="Gene3D" id="3.90.220.20">
    <property type="entry name" value="DNA methylase specificity domains"/>
    <property type="match status" value="2"/>
</dbReference>
<dbReference type="PATRIC" id="fig|908627.4.peg.1279"/>
<comment type="caution">
    <text evidence="4">The sequence shown here is derived from an EMBL/GenBank/DDBJ whole genome shotgun (WGS) entry which is preliminary data.</text>
</comment>
<dbReference type="AlphaFoldDB" id="A0A0J1G4T2"/>
<dbReference type="GO" id="GO:0009307">
    <property type="term" value="P:DNA restriction-modification system"/>
    <property type="evidence" value="ECO:0007669"/>
    <property type="project" value="UniProtKB-KW"/>
</dbReference>
<protein>
    <recommendedName>
        <fullName evidence="6">Type I restriction modification DNA specificity domain-containing protein</fullName>
    </recommendedName>
</protein>